<dbReference type="PANTHER" id="PTHR12472">
    <property type="entry name" value="RAB3-GAP REGULATORY DOMAIN"/>
    <property type="match status" value="1"/>
</dbReference>
<evidence type="ECO:0000256" key="2">
    <source>
        <dbReference type="ARBA" id="ARBA00008153"/>
    </source>
</evidence>
<dbReference type="EMBL" id="AP028909">
    <property type="protein sequence ID" value="BES87231.1"/>
    <property type="molecule type" value="Genomic_DNA"/>
</dbReference>
<keyword evidence="8" id="KW-1185">Reference proteome</keyword>
<organism evidence="7 8">
    <name type="scientific">Nesidiocoris tenuis</name>
    <dbReference type="NCBI Taxonomy" id="355587"/>
    <lineage>
        <taxon>Eukaryota</taxon>
        <taxon>Metazoa</taxon>
        <taxon>Ecdysozoa</taxon>
        <taxon>Arthropoda</taxon>
        <taxon>Hexapoda</taxon>
        <taxon>Insecta</taxon>
        <taxon>Pterygota</taxon>
        <taxon>Neoptera</taxon>
        <taxon>Paraneoptera</taxon>
        <taxon>Hemiptera</taxon>
        <taxon>Heteroptera</taxon>
        <taxon>Panheteroptera</taxon>
        <taxon>Cimicomorpha</taxon>
        <taxon>Miridae</taxon>
        <taxon>Dicyphina</taxon>
        <taxon>Nesidiocoris</taxon>
    </lineage>
</organism>
<dbReference type="InterPro" id="IPR029257">
    <property type="entry name" value="RAB3GAP2_C"/>
</dbReference>
<evidence type="ECO:0000256" key="3">
    <source>
        <dbReference type="ARBA" id="ARBA00022468"/>
    </source>
</evidence>
<feature type="domain" description="Rab3GAP regulatory subunit C-terminal" evidence="6">
    <location>
        <begin position="731"/>
        <end position="1305"/>
    </location>
</feature>
<comment type="similarity">
    <text evidence="2">Belongs to the Rab3-GAP regulatory subunit family.</text>
</comment>
<accession>A0ABN7A4Z4</accession>
<reference evidence="7 8" key="1">
    <citation type="submission" date="2023-09" db="EMBL/GenBank/DDBJ databases">
        <title>Nesidiocoris tenuis whole genome shotgun sequence.</title>
        <authorList>
            <person name="Shibata T."/>
            <person name="Shimoda M."/>
            <person name="Kobayashi T."/>
            <person name="Uehara T."/>
        </authorList>
    </citation>
    <scope>NUCLEOTIDE SEQUENCE [LARGE SCALE GENOMIC DNA]</scope>
    <source>
        <strain evidence="7 8">Japan</strain>
    </source>
</reference>
<name>A0ABN7A4Z4_9HEMI</name>
<sequence length="1326" mass="148047">MSCQFKSFANIVDVAKLKSYLFAGESLSSEVAEGDDAWNWTVDEPVVENWIDECFISLSPSSEVLVFGRERNLVILEGKWDSESAEGKIKYHISWNGDVTQSYNERITCLLSVPLAGQGKLSTHGGADWTCVAVGFNTGAIRFYTENGRLLLGEVLHEEPVRSISCQCYQPQPNPLVAQVDELHVAHSTVVCCVQGFALCNSLKTCRNQLARIEANCSSKIESTPLTFIKWGLPEQEDIKDVTVLGTASSTVFNHLTTASLRGGYYATYRSGPPQVSTVIATGSFPFVAWHCLLEGSSGPILTDVAKAVASKFVSAIGSAVPGWLGVNKKGSMEKTKEKAHTEPAELMSCRFGLCDSIRKGQNIYMSPQRNLSAVCDSLGRVILIDNVSGLALRMWKGYRDAECAFIPVEEDKGSGSSRRALYLAIYAPKKAIIEVWALQQGPKIVSFHATKNGRLMYIKHGLLGANSISHKHLNSSLHPCVYIFNTGELKQVCVPFHPILSNKNDPRNRDIYLFKQVKRLLRTSYENSSVEIPELCKQVSSDEFKLQILEFASSSKHNTPELMEAILTVFETPAEAEENDTDCEVALKCRTACQNYRKLVTFYGKTMRCVEAPPEYSTVVPSSPTDDEEVLSKMLKLSVEEVRRLLVLVSLSTDNAKVSFKSAENKFSVYLSNFSDILLPETRLKFCPKITSGDMAIIGEVLCQCVLYGGCSLVNWTELAVESGIEPKCLLHAAIAYWLKKPLGTNIRSEMSLYVQLLFLITSLLESMKDSLSWWDNVRTFIIESGNSLNALTSTIISRAVYLRTEKHITDEGLLEEGDDGWETISRETCLWSQLLMQVEAVAVLQSALNSKPKLKHVESMVPALEYVKPDISLANLLLKGPGLVAESVAKWVASWGMEPEWFLNRQEKETTLKTDENESVEIDASAEAIPTTSREDLIFQRLELIRKYFPYSLTIDHLIANVCWEYVSSWAKQLDKTEFLVIGLRCLKLIPDLALKLGLCSVIWNVHLKVHFENIVKLFQKIGKLPKDRLCQQHVNVTSPHIKPILQCIVDFYEIFLEAGSSFLVSEDSSALDIRREAIWTEDCSPSLVEISLAQAEPHIYILKTQSLCARALLFIAALPLRLHRPVTSLLYPVEESLLWMDIRHADTILSPTPDAKIEETRLSFLLKIINATTDLLCSGEIPIEEVSHWIGQCYSLAYDWEINADTLRVQQVINLYKNNGDRFAEEVLNSVNDKSRLGAELLILVGQRMKKIISESSNLLGDRIAHLSPNLSNWIQEQEESKELSDLKDTIQLAALVVTLLPESSADYKFANLLLEGIQPLSA</sequence>
<comment type="subcellular location">
    <subcellularLocation>
        <location evidence="1">Cytoplasm</location>
    </subcellularLocation>
</comment>
<evidence type="ECO:0000256" key="4">
    <source>
        <dbReference type="ARBA" id="ARBA00022490"/>
    </source>
</evidence>
<dbReference type="InterPro" id="IPR032839">
    <property type="entry name" value="RAB3GAP_N"/>
</dbReference>
<dbReference type="InterPro" id="IPR026059">
    <property type="entry name" value="Rab3GAP2"/>
</dbReference>
<evidence type="ECO:0000259" key="5">
    <source>
        <dbReference type="Pfam" id="PF14655"/>
    </source>
</evidence>
<dbReference type="PANTHER" id="PTHR12472:SF0">
    <property type="entry name" value="RAB3 GTPASE-ACTIVATING PROTEIN NON-CATALYTIC SUBUNIT"/>
    <property type="match status" value="1"/>
</dbReference>
<feature type="domain" description="Rab3-GAP regulatory subunit N-terminal" evidence="5">
    <location>
        <begin position="50"/>
        <end position="457"/>
    </location>
</feature>
<dbReference type="Pfam" id="PF14655">
    <property type="entry name" value="RAB3GAP2_N"/>
    <property type="match status" value="1"/>
</dbReference>
<keyword evidence="4" id="KW-0963">Cytoplasm</keyword>
<keyword evidence="3" id="KW-0343">GTPase activation</keyword>
<dbReference type="Pfam" id="PF14656">
    <property type="entry name" value="RAB3GAP2_C"/>
    <property type="match status" value="1"/>
</dbReference>
<evidence type="ECO:0000259" key="6">
    <source>
        <dbReference type="Pfam" id="PF14656"/>
    </source>
</evidence>
<dbReference type="Proteomes" id="UP001307889">
    <property type="component" value="Chromosome 1"/>
</dbReference>
<proteinExistence type="inferred from homology"/>
<evidence type="ECO:0000256" key="1">
    <source>
        <dbReference type="ARBA" id="ARBA00004496"/>
    </source>
</evidence>
<evidence type="ECO:0000313" key="7">
    <source>
        <dbReference type="EMBL" id="BES87231.1"/>
    </source>
</evidence>
<gene>
    <name evidence="7" type="ORF">NTJ_00036</name>
</gene>
<protein>
    <submittedName>
        <fullName evidence="7">Rab3 GTPase-activating protein</fullName>
    </submittedName>
</protein>
<evidence type="ECO:0000313" key="8">
    <source>
        <dbReference type="Proteomes" id="UP001307889"/>
    </source>
</evidence>